<keyword evidence="2" id="KW-1185">Reference proteome</keyword>
<evidence type="ECO:0000313" key="2">
    <source>
        <dbReference type="Proteomes" id="UP001497535"/>
    </source>
</evidence>
<reference evidence="1" key="1">
    <citation type="submission" date="2023-11" db="EMBL/GenBank/DDBJ databases">
        <authorList>
            <person name="Poullet M."/>
        </authorList>
    </citation>
    <scope>NUCLEOTIDE SEQUENCE</scope>
    <source>
        <strain evidence="1">E1834</strain>
    </source>
</reference>
<evidence type="ECO:0000313" key="1">
    <source>
        <dbReference type="EMBL" id="CAK5098950.1"/>
    </source>
</evidence>
<accession>A0ACB1AQ41</accession>
<dbReference type="Proteomes" id="UP001497535">
    <property type="component" value="Unassembled WGS sequence"/>
</dbReference>
<organism evidence="1 2">
    <name type="scientific">Meloidogyne enterolobii</name>
    <name type="common">Root-knot nematode worm</name>
    <name type="synonym">Meloidogyne mayaguensis</name>
    <dbReference type="NCBI Taxonomy" id="390850"/>
    <lineage>
        <taxon>Eukaryota</taxon>
        <taxon>Metazoa</taxon>
        <taxon>Ecdysozoa</taxon>
        <taxon>Nematoda</taxon>
        <taxon>Chromadorea</taxon>
        <taxon>Rhabditida</taxon>
        <taxon>Tylenchina</taxon>
        <taxon>Tylenchomorpha</taxon>
        <taxon>Tylenchoidea</taxon>
        <taxon>Meloidogynidae</taxon>
        <taxon>Meloidogyninae</taxon>
        <taxon>Meloidogyne</taxon>
    </lineage>
</organism>
<dbReference type="EMBL" id="CAVMJV010000105">
    <property type="protein sequence ID" value="CAK5098950.1"/>
    <property type="molecule type" value="Genomic_DNA"/>
</dbReference>
<gene>
    <name evidence="1" type="ORF">MENTE1834_LOCUS41722</name>
</gene>
<comment type="caution">
    <text evidence="1">The sequence shown here is derived from an EMBL/GenBank/DDBJ whole genome shotgun (WGS) entry which is preliminary data.</text>
</comment>
<sequence>MCVFDLDNQVLQAVAGFFFLFWQLAKTFSPYFPKRDTRLPHTQIYTLPHTGGILIFFPPNKNACRQL</sequence>
<name>A0ACB1AQ41_MELEN</name>
<proteinExistence type="predicted"/>
<protein>
    <submittedName>
        <fullName evidence="1">Uncharacterized protein</fullName>
    </submittedName>
</protein>